<dbReference type="EMBL" id="KV748292">
    <property type="protein sequence ID" value="OCK86671.1"/>
    <property type="molecule type" value="Genomic_DNA"/>
</dbReference>
<protein>
    <submittedName>
        <fullName evidence="1">Uncharacterized protein</fullName>
    </submittedName>
</protein>
<proteinExistence type="predicted"/>
<gene>
    <name evidence="1" type="ORF">K441DRAFT_701786</name>
</gene>
<reference evidence="1 2" key="1">
    <citation type="journal article" date="2016" name="Nat. Commun.">
        <title>Ectomycorrhizal ecology is imprinted in the genome of the dominant symbiotic fungus Cenococcum geophilum.</title>
        <authorList>
            <consortium name="DOE Joint Genome Institute"/>
            <person name="Peter M."/>
            <person name="Kohler A."/>
            <person name="Ohm R.A."/>
            <person name="Kuo A."/>
            <person name="Krutzmann J."/>
            <person name="Morin E."/>
            <person name="Arend M."/>
            <person name="Barry K.W."/>
            <person name="Binder M."/>
            <person name="Choi C."/>
            <person name="Clum A."/>
            <person name="Copeland A."/>
            <person name="Grisel N."/>
            <person name="Haridas S."/>
            <person name="Kipfer T."/>
            <person name="LaButti K."/>
            <person name="Lindquist E."/>
            <person name="Lipzen A."/>
            <person name="Maire R."/>
            <person name="Meier B."/>
            <person name="Mihaltcheva S."/>
            <person name="Molinier V."/>
            <person name="Murat C."/>
            <person name="Poggeler S."/>
            <person name="Quandt C.A."/>
            <person name="Sperisen C."/>
            <person name="Tritt A."/>
            <person name="Tisserant E."/>
            <person name="Crous P.W."/>
            <person name="Henrissat B."/>
            <person name="Nehls U."/>
            <person name="Egli S."/>
            <person name="Spatafora J.W."/>
            <person name="Grigoriev I.V."/>
            <person name="Martin F.M."/>
        </authorList>
    </citation>
    <scope>NUCLEOTIDE SEQUENCE [LARGE SCALE GENOMIC DNA]</scope>
    <source>
        <strain evidence="1 2">1.58</strain>
    </source>
</reference>
<evidence type="ECO:0000313" key="2">
    <source>
        <dbReference type="Proteomes" id="UP000250078"/>
    </source>
</evidence>
<organism evidence="1 2">
    <name type="scientific">Cenococcum geophilum 1.58</name>
    <dbReference type="NCBI Taxonomy" id="794803"/>
    <lineage>
        <taxon>Eukaryota</taxon>
        <taxon>Fungi</taxon>
        <taxon>Dikarya</taxon>
        <taxon>Ascomycota</taxon>
        <taxon>Pezizomycotina</taxon>
        <taxon>Dothideomycetes</taxon>
        <taxon>Pleosporomycetidae</taxon>
        <taxon>Gloniales</taxon>
        <taxon>Gloniaceae</taxon>
        <taxon>Cenococcum</taxon>
    </lineage>
</organism>
<name>A0ACC8EKJ3_9PEZI</name>
<dbReference type="Proteomes" id="UP000250078">
    <property type="component" value="Unassembled WGS sequence"/>
</dbReference>
<keyword evidence="2" id="KW-1185">Reference proteome</keyword>
<sequence>MSLYILALRGDHTVLCTAALDQPPHLPLRPPPSPTPPRKPASTPAPFPSRASFLLPPPPPPPAPRTAAPKPQTAVPPERAVPSRSTQAALRRGGDLAVDFATALVRADAGGEGAGSVGVRMQGGAGLGPVIPAAAAAAAVVGDGDGDGEGYGEGHGGGRGEGKYGDEDEEGSGVERALARSVSWAEGVESPAAVELVPVLARRADSLPVIWASLPMPEDVEGAPRDTRGSIGMGMGRAEWA</sequence>
<accession>A0ACC8EKJ3</accession>
<evidence type="ECO:0000313" key="1">
    <source>
        <dbReference type="EMBL" id="OCK86671.1"/>
    </source>
</evidence>